<evidence type="ECO:0000313" key="2">
    <source>
        <dbReference type="Proteomes" id="UP001489719"/>
    </source>
</evidence>
<sequence>MSFQYSLGYDVRGTVRTPRPWLDQYFKGKYGEDKFESVVLPVFDLDSLDHVMDGVSGVIHGSACNTDFSPDPNVVIPGVVKGTLNILETALKHKSVTRVVLTSSSAACLFPKPGVDGIEITQETWNDESLGQAWGETIIPETDRPFAVYAASKTESERKAWEWMKEHQPGFVFNTVLPNTNWGRVLLPQTGGSTGNMLRGLLKGNKSGMQSPPQWFVNVEDTARLHAIALLDPSVTFERLFAFAAPQNWNDVIEIIRKLRPDNPLIPDPPVNEPRDLSNVPGSKRAAQLLSNFFGQPRFIGLEDTIAATIEGLN</sequence>
<reference evidence="2" key="1">
    <citation type="journal article" date="2024" name="Front. Bioeng. Biotechnol.">
        <title>Genome-scale model development and genomic sequencing of the oleaginous clade Lipomyces.</title>
        <authorList>
            <person name="Czajka J.J."/>
            <person name="Han Y."/>
            <person name="Kim J."/>
            <person name="Mondo S.J."/>
            <person name="Hofstad B.A."/>
            <person name="Robles A."/>
            <person name="Haridas S."/>
            <person name="Riley R."/>
            <person name="LaButti K."/>
            <person name="Pangilinan J."/>
            <person name="Andreopoulos W."/>
            <person name="Lipzen A."/>
            <person name="Yan J."/>
            <person name="Wang M."/>
            <person name="Ng V."/>
            <person name="Grigoriev I.V."/>
            <person name="Spatafora J.W."/>
            <person name="Magnuson J.K."/>
            <person name="Baker S.E."/>
            <person name="Pomraning K.R."/>
        </authorList>
    </citation>
    <scope>NUCLEOTIDE SEQUENCE [LARGE SCALE GENOMIC DNA]</scope>
    <source>
        <strain evidence="2">CBS 10300</strain>
    </source>
</reference>
<accession>A0ACC3TT99</accession>
<comment type="caution">
    <text evidence="1">The sequence shown here is derived from an EMBL/GenBank/DDBJ whole genome shotgun (WGS) entry which is preliminary data.</text>
</comment>
<protein>
    <submittedName>
        <fullName evidence="1">Uncharacterized protein</fullName>
    </submittedName>
</protein>
<evidence type="ECO:0000313" key="1">
    <source>
        <dbReference type="EMBL" id="KAK9324377.1"/>
    </source>
</evidence>
<dbReference type="Proteomes" id="UP001489719">
    <property type="component" value="Unassembled WGS sequence"/>
</dbReference>
<gene>
    <name evidence="1" type="ORF">V1517DRAFT_336838</name>
</gene>
<proteinExistence type="predicted"/>
<keyword evidence="2" id="KW-1185">Reference proteome</keyword>
<dbReference type="EMBL" id="MU970050">
    <property type="protein sequence ID" value="KAK9324377.1"/>
    <property type="molecule type" value="Genomic_DNA"/>
</dbReference>
<name>A0ACC3TT99_9ASCO</name>
<organism evidence="1 2">
    <name type="scientific">Lipomyces orientalis</name>
    <dbReference type="NCBI Taxonomy" id="1233043"/>
    <lineage>
        <taxon>Eukaryota</taxon>
        <taxon>Fungi</taxon>
        <taxon>Dikarya</taxon>
        <taxon>Ascomycota</taxon>
        <taxon>Saccharomycotina</taxon>
        <taxon>Lipomycetes</taxon>
        <taxon>Lipomycetales</taxon>
        <taxon>Lipomycetaceae</taxon>
        <taxon>Lipomyces</taxon>
    </lineage>
</organism>